<dbReference type="PANTHER" id="PTHR21021:SF16">
    <property type="entry name" value="TIP41-LIKE PROTEIN"/>
    <property type="match status" value="1"/>
</dbReference>
<protein>
    <submittedName>
        <fullName evidence="4">Tap42 interacting protein</fullName>
    </submittedName>
</protein>
<evidence type="ECO:0000256" key="1">
    <source>
        <dbReference type="ARBA" id="ARBA00006658"/>
    </source>
</evidence>
<dbReference type="PANTHER" id="PTHR21021">
    <property type="entry name" value="GAF/PUTATIVE CYTOSKELETAL PROTEIN"/>
    <property type="match status" value="1"/>
</dbReference>
<feature type="compositionally biased region" description="Pro residues" evidence="2">
    <location>
        <begin position="120"/>
        <end position="144"/>
    </location>
</feature>
<organism evidence="4 5">
    <name type="scientific">Podospora pseudoanserina</name>
    <dbReference type="NCBI Taxonomy" id="2609844"/>
    <lineage>
        <taxon>Eukaryota</taxon>
        <taxon>Fungi</taxon>
        <taxon>Dikarya</taxon>
        <taxon>Ascomycota</taxon>
        <taxon>Pezizomycotina</taxon>
        <taxon>Sordariomycetes</taxon>
        <taxon>Sordariomycetidae</taxon>
        <taxon>Sordariales</taxon>
        <taxon>Podosporaceae</taxon>
        <taxon>Podospora</taxon>
    </lineage>
</organism>
<evidence type="ECO:0000313" key="5">
    <source>
        <dbReference type="Proteomes" id="UP001323617"/>
    </source>
</evidence>
<dbReference type="Proteomes" id="UP001323617">
    <property type="component" value="Unassembled WGS sequence"/>
</dbReference>
<name>A0ABR0HKE7_9PEZI</name>
<sequence length="407" mass="45777">MTIVLGAALTFSAICNGSAPRITAPPRLWVPELHLQPHLSKLHILPIRPQARSPQDELRITSQIHETNTHETNKHRRLQPPKPLLPQPLRILNNGPPTTTILLLYHHSPLNITNHLPINQLPPSPLQHPPPPPQSNPHPAPSPTPFTITTLKAPILKSTPIDLLQSRLGIPIPEMIFGDNHLTLHHTPTAYTLTFTPEPALDLVDKTGSTGLLKVHYATAWSATREKTSAGIKEVVKPFDWSYTTSYRGTETPGLGGQKLQRDDKARIPVELLQRRDPILFADEVVLYESELDDNGVSVLTVKVRVMEQRMLVLCRFFLRLDNVLVRVRDTRVYVDFGEERVVREYTAREGEFGEVKKKLYMEGLMPDQITIAFRDANQIAHLLPVVEHEVESVCLEGETGQTQEGR</sequence>
<evidence type="ECO:0000256" key="3">
    <source>
        <dbReference type="SAM" id="SignalP"/>
    </source>
</evidence>
<dbReference type="RefSeq" id="XP_062796486.1">
    <property type="nucleotide sequence ID" value="XM_062950469.1"/>
</dbReference>
<accession>A0ABR0HKE7</accession>
<dbReference type="InterPro" id="IPR051330">
    <property type="entry name" value="Phosphatase_reg/MetRdx"/>
</dbReference>
<dbReference type="GeneID" id="87971334"/>
<comment type="caution">
    <text evidence="4">The sequence shown here is derived from an EMBL/GenBank/DDBJ whole genome shotgun (WGS) entry which is preliminary data.</text>
</comment>
<keyword evidence="3" id="KW-0732">Signal</keyword>
<keyword evidence="5" id="KW-1185">Reference proteome</keyword>
<feature type="chain" id="PRO_5047245965" evidence="3">
    <location>
        <begin position="18"/>
        <end position="407"/>
    </location>
</feature>
<dbReference type="Pfam" id="PF04176">
    <property type="entry name" value="TIP41"/>
    <property type="match status" value="1"/>
</dbReference>
<feature type="signal peptide" evidence="3">
    <location>
        <begin position="1"/>
        <end position="17"/>
    </location>
</feature>
<feature type="region of interest" description="Disordered" evidence="2">
    <location>
        <begin position="65"/>
        <end position="90"/>
    </location>
</feature>
<dbReference type="EMBL" id="JAFFHC010000007">
    <property type="protein sequence ID" value="KAK4668566.1"/>
    <property type="molecule type" value="Genomic_DNA"/>
</dbReference>
<evidence type="ECO:0000256" key="2">
    <source>
        <dbReference type="SAM" id="MobiDB-lite"/>
    </source>
</evidence>
<dbReference type="InterPro" id="IPR007303">
    <property type="entry name" value="TIP41-like"/>
</dbReference>
<proteinExistence type="inferred from homology"/>
<evidence type="ECO:0000313" key="4">
    <source>
        <dbReference type="EMBL" id="KAK4668566.1"/>
    </source>
</evidence>
<comment type="similarity">
    <text evidence="1">Belongs to the TIP41 family.</text>
</comment>
<reference evidence="4 5" key="1">
    <citation type="journal article" date="2023" name="bioRxiv">
        <title>High-quality genome assemblies of four members of thePodospora anserinaspecies complex.</title>
        <authorList>
            <person name="Ament-Velasquez S.L."/>
            <person name="Vogan A.A."/>
            <person name="Wallerman O."/>
            <person name="Hartmann F."/>
            <person name="Gautier V."/>
            <person name="Silar P."/>
            <person name="Giraud T."/>
            <person name="Johannesson H."/>
        </authorList>
    </citation>
    <scope>NUCLEOTIDE SEQUENCE [LARGE SCALE GENOMIC DNA]</scope>
    <source>
        <strain evidence="4 5">CBS 124.78</strain>
    </source>
</reference>
<feature type="region of interest" description="Disordered" evidence="2">
    <location>
        <begin position="115"/>
        <end position="148"/>
    </location>
</feature>
<gene>
    <name evidence="4" type="primary">TIP41</name>
    <name evidence="4" type="ORF">QC764_708490</name>
</gene>